<dbReference type="GO" id="GO:0017147">
    <property type="term" value="F:Wnt-protein binding"/>
    <property type="evidence" value="ECO:0007669"/>
    <property type="project" value="TreeGrafter"/>
</dbReference>
<sequence length="633" mass="72475">MKLIYAILLIYTRYTLQRGDTKCIPLTVKFCRGMGYNYTISDSMYGTQTQIETIVEGYKSYNSENCSKYLDYLICLLYVPACQNDDFPEGPTVMRPCRNFCLRVKDSCKGVINKLKIVMKLPPILDCYSSSFPTREEQQFCATPFDKDLPLINTNIPIEKLEPITTIHPVHVTTPKLRHSPKTKNCSCKCHYPYINIKNKCFISCDKLYGMESNLDIYDSFNGSPVVAGTISHIQTSFLHREISLLKWWNWLCLISAFLCTTLALITHFIKPNRFQYPERAIIQMSFWYLVIIIISMISLFIGSENQMCSSETSINIHNVLTTNSYRVITDTLPFISTCKILFIIVYFCRSCAYGWCICLSICWFLMTALNWERESIGKISVILHTLVYLVSSIITIVCATIASISADPLMTRCWIGLNRKMDSILFDIVPTSITLSLSLVLFVIGFCCAFRTKNHNDQTMNTFQNNSRKSIFSLVNSQASKIENLILKMAVFSVIVLISLFVLLFEQIQKLLNIYNFEFFYTIHNKNNYNEEKNIMNSICSEKCGSFNSVKTHINMLEIILNLIPAIAVIIIICGKKSISIWKEKIRGQSHDAYSTKNIGFSHHTENGSLKSLSIVAEKKENYYNTTNPCVI</sequence>
<comment type="subcellular location">
    <subcellularLocation>
        <location evidence="1">Membrane</location>
        <topology evidence="1">Multi-pass membrane protein</topology>
    </subcellularLocation>
</comment>
<dbReference type="InterPro" id="IPR015526">
    <property type="entry name" value="Frizzled/SFRP"/>
</dbReference>
<feature type="domain" description="G-protein coupled receptors family 2 profile 2" evidence="12">
    <location>
        <begin position="246"/>
        <end position="502"/>
    </location>
</feature>
<dbReference type="Gene3D" id="1.20.1070.10">
    <property type="entry name" value="Rhodopsin 7-helix transmembrane proteins"/>
    <property type="match status" value="1"/>
</dbReference>
<evidence type="ECO:0000256" key="4">
    <source>
        <dbReference type="ARBA" id="ARBA00022692"/>
    </source>
</evidence>
<dbReference type="GO" id="GO:0005886">
    <property type="term" value="C:plasma membrane"/>
    <property type="evidence" value="ECO:0007669"/>
    <property type="project" value="TreeGrafter"/>
</dbReference>
<keyword evidence="8" id="KW-0675">Receptor</keyword>
<dbReference type="PANTHER" id="PTHR11309">
    <property type="entry name" value="FRIZZLED"/>
    <property type="match status" value="1"/>
</dbReference>
<proteinExistence type="inferred from homology"/>
<dbReference type="SMART" id="SM01330">
    <property type="entry name" value="Frizzled"/>
    <property type="match status" value="1"/>
</dbReference>
<organism evidence="13 14">
    <name type="scientific">Intoshia linei</name>
    <dbReference type="NCBI Taxonomy" id="1819745"/>
    <lineage>
        <taxon>Eukaryota</taxon>
        <taxon>Metazoa</taxon>
        <taxon>Spiralia</taxon>
        <taxon>Lophotrochozoa</taxon>
        <taxon>Mesozoa</taxon>
        <taxon>Orthonectida</taxon>
        <taxon>Rhopaluridae</taxon>
        <taxon>Intoshia</taxon>
    </lineage>
</organism>
<keyword evidence="3" id="KW-0217">Developmental protein</keyword>
<dbReference type="InterPro" id="IPR000539">
    <property type="entry name" value="Frizzled/Smoothened_7TM"/>
</dbReference>
<dbReference type="Pfam" id="PF01392">
    <property type="entry name" value="Fz"/>
    <property type="match status" value="1"/>
</dbReference>
<dbReference type="CDD" id="cd07066">
    <property type="entry name" value="CRD_FZ"/>
    <property type="match status" value="1"/>
</dbReference>
<keyword evidence="4 10" id="KW-0812">Transmembrane</keyword>
<dbReference type="EMBL" id="LWCA01000443">
    <property type="protein sequence ID" value="OAF68459.1"/>
    <property type="molecule type" value="Genomic_DNA"/>
</dbReference>
<protein>
    <recommendedName>
        <fullName evidence="15">Frizzled-4</fullName>
    </recommendedName>
</protein>
<evidence type="ECO:0000256" key="3">
    <source>
        <dbReference type="ARBA" id="ARBA00022473"/>
    </source>
</evidence>
<comment type="caution">
    <text evidence="13">The sequence shown here is derived from an EMBL/GenBank/DDBJ whole genome shotgun (WGS) entry which is preliminary data.</text>
</comment>
<evidence type="ECO:0000256" key="7">
    <source>
        <dbReference type="ARBA" id="ARBA00023157"/>
    </source>
</evidence>
<keyword evidence="6 10" id="KW-0472">Membrane</keyword>
<dbReference type="PRINTS" id="PR00489">
    <property type="entry name" value="FRIZZLED"/>
</dbReference>
<accession>A0A177B2F7</accession>
<evidence type="ECO:0000313" key="13">
    <source>
        <dbReference type="EMBL" id="OAF68459.1"/>
    </source>
</evidence>
<evidence type="ECO:0000259" key="11">
    <source>
        <dbReference type="PROSITE" id="PS50038"/>
    </source>
</evidence>
<dbReference type="AlphaFoldDB" id="A0A177B2F7"/>
<dbReference type="SUPFAM" id="SSF63501">
    <property type="entry name" value="Frizzled cysteine-rich domain"/>
    <property type="match status" value="1"/>
</dbReference>
<evidence type="ECO:0000256" key="5">
    <source>
        <dbReference type="ARBA" id="ARBA00022989"/>
    </source>
</evidence>
<feature type="transmembrane region" description="Helical" evidence="10">
    <location>
        <begin position="382"/>
        <end position="405"/>
    </location>
</feature>
<feature type="domain" description="FZ" evidence="11">
    <location>
        <begin position="18"/>
        <end position="144"/>
    </location>
</feature>
<feature type="transmembrane region" description="Helical" evidence="10">
    <location>
        <begin position="486"/>
        <end position="506"/>
    </location>
</feature>
<evidence type="ECO:0000256" key="6">
    <source>
        <dbReference type="ARBA" id="ARBA00023136"/>
    </source>
</evidence>
<feature type="transmembrane region" description="Helical" evidence="10">
    <location>
        <begin position="341"/>
        <end position="370"/>
    </location>
</feature>
<reference evidence="13 14" key="1">
    <citation type="submission" date="2016-04" db="EMBL/GenBank/DDBJ databases">
        <title>The genome of Intoshia linei affirms orthonectids as highly simplified spiralians.</title>
        <authorList>
            <person name="Mikhailov K.V."/>
            <person name="Slusarev G.S."/>
            <person name="Nikitin M.A."/>
            <person name="Logacheva M.D."/>
            <person name="Penin A."/>
            <person name="Aleoshin V."/>
            <person name="Panchin Y.V."/>
        </authorList>
    </citation>
    <scope>NUCLEOTIDE SEQUENCE [LARGE SCALE GENOMIC DNA]</scope>
    <source>
        <strain evidence="13">Intl2013</strain>
        <tissue evidence="13">Whole animal</tissue>
    </source>
</reference>
<comment type="similarity">
    <text evidence="2">Belongs to the G-protein coupled receptor Fz/Smo family.</text>
</comment>
<evidence type="ECO:0000256" key="8">
    <source>
        <dbReference type="ARBA" id="ARBA00023170"/>
    </source>
</evidence>
<evidence type="ECO:0000256" key="10">
    <source>
        <dbReference type="SAM" id="Phobius"/>
    </source>
</evidence>
<dbReference type="SMART" id="SM00063">
    <property type="entry name" value="FRI"/>
    <property type="match status" value="1"/>
</dbReference>
<dbReference type="GO" id="GO:0042813">
    <property type="term" value="F:Wnt receptor activity"/>
    <property type="evidence" value="ECO:0007669"/>
    <property type="project" value="TreeGrafter"/>
</dbReference>
<dbReference type="InterPro" id="IPR020067">
    <property type="entry name" value="Frizzled_dom"/>
</dbReference>
<dbReference type="Proteomes" id="UP000078046">
    <property type="component" value="Unassembled WGS sequence"/>
</dbReference>
<feature type="transmembrane region" description="Helical" evidence="10">
    <location>
        <begin position="425"/>
        <end position="451"/>
    </location>
</feature>
<dbReference type="Gene3D" id="1.10.2000.10">
    <property type="entry name" value="Frizzled cysteine-rich domain"/>
    <property type="match status" value="1"/>
</dbReference>
<comment type="caution">
    <text evidence="9">Lacks conserved residue(s) required for the propagation of feature annotation.</text>
</comment>
<dbReference type="InterPro" id="IPR017981">
    <property type="entry name" value="GPCR_2-like_7TM"/>
</dbReference>
<evidence type="ECO:0000256" key="9">
    <source>
        <dbReference type="PROSITE-ProRule" id="PRU00090"/>
    </source>
</evidence>
<feature type="transmembrane region" description="Helical" evidence="10">
    <location>
        <begin position="282"/>
        <end position="302"/>
    </location>
</feature>
<dbReference type="GO" id="GO:0035567">
    <property type="term" value="P:non-canonical Wnt signaling pathway"/>
    <property type="evidence" value="ECO:0007669"/>
    <property type="project" value="TreeGrafter"/>
</dbReference>
<dbReference type="Pfam" id="PF01534">
    <property type="entry name" value="Frizzled"/>
    <property type="match status" value="1"/>
</dbReference>
<gene>
    <name evidence="13" type="ORF">A3Q56_03821</name>
</gene>
<evidence type="ECO:0000313" key="14">
    <source>
        <dbReference type="Proteomes" id="UP000078046"/>
    </source>
</evidence>
<dbReference type="GO" id="GO:0060070">
    <property type="term" value="P:canonical Wnt signaling pathway"/>
    <property type="evidence" value="ECO:0007669"/>
    <property type="project" value="TreeGrafter"/>
</dbReference>
<dbReference type="OrthoDB" id="5959102at2759"/>
<evidence type="ECO:0000256" key="1">
    <source>
        <dbReference type="ARBA" id="ARBA00004141"/>
    </source>
</evidence>
<dbReference type="PROSITE" id="PS50038">
    <property type="entry name" value="FZ"/>
    <property type="match status" value="1"/>
</dbReference>
<feature type="transmembrane region" description="Helical" evidence="10">
    <location>
        <begin position="248"/>
        <end position="270"/>
    </location>
</feature>
<keyword evidence="7" id="KW-1015">Disulfide bond</keyword>
<feature type="transmembrane region" description="Helical" evidence="10">
    <location>
        <begin position="557"/>
        <end position="576"/>
    </location>
</feature>
<evidence type="ECO:0000259" key="12">
    <source>
        <dbReference type="PROSITE" id="PS50261"/>
    </source>
</evidence>
<dbReference type="PROSITE" id="PS50261">
    <property type="entry name" value="G_PROTEIN_RECEP_F2_4"/>
    <property type="match status" value="1"/>
</dbReference>
<name>A0A177B2F7_9BILA</name>
<evidence type="ECO:0000256" key="2">
    <source>
        <dbReference type="ARBA" id="ARBA00008077"/>
    </source>
</evidence>
<keyword evidence="5 10" id="KW-1133">Transmembrane helix</keyword>
<dbReference type="InterPro" id="IPR036790">
    <property type="entry name" value="Frizzled_dom_sf"/>
</dbReference>
<keyword evidence="14" id="KW-1185">Reference proteome</keyword>
<evidence type="ECO:0008006" key="15">
    <source>
        <dbReference type="Google" id="ProtNLM"/>
    </source>
</evidence>